<dbReference type="CDD" id="cd07185">
    <property type="entry name" value="OmpA_C-like"/>
    <property type="match status" value="1"/>
</dbReference>
<dbReference type="Gene3D" id="4.10.1080.10">
    <property type="entry name" value="TSP type-3 repeat"/>
    <property type="match status" value="1"/>
</dbReference>
<evidence type="ECO:0000256" key="1">
    <source>
        <dbReference type="ARBA" id="ARBA00004571"/>
    </source>
</evidence>
<name>A0A1N7P3K1_9GAMM</name>
<proteinExistence type="predicted"/>
<dbReference type="SUPFAM" id="SSF103088">
    <property type="entry name" value="OmpA-like"/>
    <property type="match status" value="1"/>
</dbReference>
<dbReference type="InterPro" id="IPR003367">
    <property type="entry name" value="Thrombospondin_3-like_rpt"/>
</dbReference>
<comment type="subcellular location">
    <subcellularLocation>
        <location evidence="1">Cell outer membrane</location>
        <topology evidence="1">Multi-pass membrane protein</topology>
    </subcellularLocation>
</comment>
<evidence type="ECO:0000256" key="6">
    <source>
        <dbReference type="ARBA" id="ARBA00023065"/>
    </source>
</evidence>
<dbReference type="GO" id="GO:0005509">
    <property type="term" value="F:calcium ion binding"/>
    <property type="evidence" value="ECO:0007669"/>
    <property type="project" value="InterPro"/>
</dbReference>
<keyword evidence="6" id="KW-0406">Ion transport</keyword>
<dbReference type="SUPFAM" id="SSF103647">
    <property type="entry name" value="TSP type-3 repeat"/>
    <property type="match status" value="1"/>
</dbReference>
<sequence>MDIQKTALICAITLMPSMAIADDHEHEWPESYTSLGLEYNYTLIAEGRTEDTDDNITDFHGYGINLAHQYNSLLSLYAQAAMAESETTESDADIDVESYSVGLRVHPTAFHYGDWRAFAGGGYKYSNYDIASNTLIGSNEVSENALFAEAGLQKLIFDQRFIAEAGIRAIGELQDTYLDFQPFLGVSVLFGRSYPKSMEPVVLDSDNDGVVDGDDQCPNTPAGAVVDATGCEEKDSDMDGVLDKDDACPDTPQGAKVDAQGCAEKLTVEVRENLYIAFPSNSSAVPQESVKELKNIARLMKEYPSTELQVFGHTDSRGSASYNMQLSDARASAVRKVLSAEYDISLTRINSQGMGETAPVATNDTPEGRAENRRVELVLRQPE</sequence>
<evidence type="ECO:0000256" key="11">
    <source>
        <dbReference type="SAM" id="MobiDB-lite"/>
    </source>
</evidence>
<protein>
    <submittedName>
        <fullName evidence="13">OmpA-OmpF porin, OOP family</fullName>
    </submittedName>
</protein>
<evidence type="ECO:0000256" key="5">
    <source>
        <dbReference type="ARBA" id="ARBA00022729"/>
    </source>
</evidence>
<dbReference type="PANTHER" id="PTHR30329">
    <property type="entry name" value="STATOR ELEMENT OF FLAGELLAR MOTOR COMPLEX"/>
    <property type="match status" value="1"/>
</dbReference>
<dbReference type="InterPro" id="IPR036737">
    <property type="entry name" value="OmpA-like_sf"/>
</dbReference>
<dbReference type="GO" id="GO:0015288">
    <property type="term" value="F:porin activity"/>
    <property type="evidence" value="ECO:0007669"/>
    <property type="project" value="UniProtKB-KW"/>
</dbReference>
<evidence type="ECO:0000256" key="8">
    <source>
        <dbReference type="ARBA" id="ARBA00023136"/>
    </source>
</evidence>
<accession>A0A1N7P3K1</accession>
<dbReference type="AlphaFoldDB" id="A0A1N7P3K1"/>
<dbReference type="PROSITE" id="PS51123">
    <property type="entry name" value="OMPA_2"/>
    <property type="match status" value="1"/>
</dbReference>
<keyword evidence="7" id="KW-0626">Porin</keyword>
<evidence type="ECO:0000259" key="12">
    <source>
        <dbReference type="PROSITE" id="PS51123"/>
    </source>
</evidence>
<dbReference type="Gene3D" id="3.30.1330.60">
    <property type="entry name" value="OmpA-like domain"/>
    <property type="match status" value="1"/>
</dbReference>
<dbReference type="PRINTS" id="PR01021">
    <property type="entry name" value="OMPADOMAIN"/>
</dbReference>
<reference evidence="14" key="1">
    <citation type="submission" date="2017-01" db="EMBL/GenBank/DDBJ databases">
        <authorList>
            <person name="Varghese N."/>
            <person name="Submissions S."/>
        </authorList>
    </citation>
    <scope>NUCLEOTIDE SEQUENCE [LARGE SCALE GENOMIC DNA]</scope>
    <source>
        <strain evidence="14">DSM 24913</strain>
    </source>
</reference>
<dbReference type="Pfam" id="PF00691">
    <property type="entry name" value="OmpA"/>
    <property type="match status" value="1"/>
</dbReference>
<dbReference type="Gene3D" id="2.40.160.20">
    <property type="match status" value="1"/>
</dbReference>
<keyword evidence="2" id="KW-0813">Transport</keyword>
<dbReference type="OrthoDB" id="9782229at2"/>
<keyword evidence="14" id="KW-1185">Reference proteome</keyword>
<evidence type="ECO:0000256" key="10">
    <source>
        <dbReference type="PROSITE-ProRule" id="PRU00473"/>
    </source>
</evidence>
<dbReference type="InterPro" id="IPR006665">
    <property type="entry name" value="OmpA-like"/>
</dbReference>
<dbReference type="RefSeq" id="WP_084188968.1">
    <property type="nucleotide sequence ID" value="NZ_FTOH01000008.1"/>
</dbReference>
<evidence type="ECO:0000256" key="4">
    <source>
        <dbReference type="ARBA" id="ARBA00022692"/>
    </source>
</evidence>
<dbReference type="Pfam" id="PF02412">
    <property type="entry name" value="TSP_3"/>
    <property type="match status" value="1"/>
</dbReference>
<dbReference type="EMBL" id="FTOH01000008">
    <property type="protein sequence ID" value="SIT05138.1"/>
    <property type="molecule type" value="Genomic_DNA"/>
</dbReference>
<evidence type="ECO:0000313" key="13">
    <source>
        <dbReference type="EMBL" id="SIT05138.1"/>
    </source>
</evidence>
<evidence type="ECO:0000256" key="3">
    <source>
        <dbReference type="ARBA" id="ARBA00022452"/>
    </source>
</evidence>
<evidence type="ECO:0000256" key="7">
    <source>
        <dbReference type="ARBA" id="ARBA00023114"/>
    </source>
</evidence>
<dbReference type="InterPro" id="IPR050330">
    <property type="entry name" value="Bact_OuterMem_StrucFunc"/>
</dbReference>
<dbReference type="InterPro" id="IPR011250">
    <property type="entry name" value="OMP/PagP_B-barrel"/>
</dbReference>
<dbReference type="STRING" id="484498.SAMN05421686_108116"/>
<keyword evidence="3" id="KW-1134">Transmembrane beta strand</keyword>
<feature type="region of interest" description="Disordered" evidence="11">
    <location>
        <begin position="355"/>
        <end position="383"/>
    </location>
</feature>
<dbReference type="InterPro" id="IPR006664">
    <property type="entry name" value="OMP_bac"/>
</dbReference>
<feature type="domain" description="OmpA-like" evidence="12">
    <location>
        <begin position="265"/>
        <end position="383"/>
    </location>
</feature>
<feature type="compositionally biased region" description="Polar residues" evidence="11">
    <location>
        <begin position="355"/>
        <end position="365"/>
    </location>
</feature>
<dbReference type="GO" id="GO:0009279">
    <property type="term" value="C:cell outer membrane"/>
    <property type="evidence" value="ECO:0007669"/>
    <property type="project" value="UniProtKB-SubCell"/>
</dbReference>
<organism evidence="13 14">
    <name type="scientific">Thalassolituus maritimus</name>
    <dbReference type="NCBI Taxonomy" id="484498"/>
    <lineage>
        <taxon>Bacteria</taxon>
        <taxon>Pseudomonadati</taxon>
        <taxon>Pseudomonadota</taxon>
        <taxon>Gammaproteobacteria</taxon>
        <taxon>Oceanospirillales</taxon>
        <taxon>Oceanospirillaceae</taxon>
        <taxon>Thalassolituus</taxon>
    </lineage>
</organism>
<keyword evidence="4" id="KW-0812">Transmembrane</keyword>
<dbReference type="SUPFAM" id="SSF56925">
    <property type="entry name" value="OMPA-like"/>
    <property type="match status" value="1"/>
</dbReference>
<evidence type="ECO:0000256" key="9">
    <source>
        <dbReference type="ARBA" id="ARBA00023237"/>
    </source>
</evidence>
<keyword evidence="5" id="KW-0732">Signal</keyword>
<keyword evidence="8 10" id="KW-0472">Membrane</keyword>
<dbReference type="InterPro" id="IPR028974">
    <property type="entry name" value="TSP_type-3_rpt"/>
</dbReference>
<dbReference type="Proteomes" id="UP000185639">
    <property type="component" value="Unassembled WGS sequence"/>
</dbReference>
<feature type="compositionally biased region" description="Basic and acidic residues" evidence="11">
    <location>
        <begin position="366"/>
        <end position="383"/>
    </location>
</feature>
<keyword evidence="9" id="KW-0998">Cell outer membrane</keyword>
<evidence type="ECO:0000313" key="14">
    <source>
        <dbReference type="Proteomes" id="UP000185639"/>
    </source>
</evidence>
<dbReference type="GO" id="GO:0006811">
    <property type="term" value="P:monoatomic ion transport"/>
    <property type="evidence" value="ECO:0007669"/>
    <property type="project" value="UniProtKB-KW"/>
</dbReference>
<evidence type="ECO:0000256" key="2">
    <source>
        <dbReference type="ARBA" id="ARBA00022448"/>
    </source>
</evidence>
<dbReference type="PANTHER" id="PTHR30329:SF21">
    <property type="entry name" value="LIPOPROTEIN YIAD-RELATED"/>
    <property type="match status" value="1"/>
</dbReference>
<gene>
    <name evidence="13" type="ORF">SAMN05421686_108116</name>
</gene>
<dbReference type="GO" id="GO:0007155">
    <property type="term" value="P:cell adhesion"/>
    <property type="evidence" value="ECO:0007669"/>
    <property type="project" value="InterPro"/>
</dbReference>
<dbReference type="GO" id="GO:0046930">
    <property type="term" value="C:pore complex"/>
    <property type="evidence" value="ECO:0007669"/>
    <property type="project" value="UniProtKB-KW"/>
</dbReference>